<dbReference type="InterPro" id="IPR035421">
    <property type="entry name" value="Terminase_6C"/>
</dbReference>
<comment type="caution">
    <text evidence="3">The sequence shown here is derived from an EMBL/GenBank/DDBJ whole genome shotgun (WGS) entry which is preliminary data.</text>
</comment>
<evidence type="ECO:0000313" key="3">
    <source>
        <dbReference type="EMBL" id="GAA0041732.1"/>
    </source>
</evidence>
<reference evidence="3 4" key="1">
    <citation type="journal article" date="2024" name="Int. J. Syst. Evol. Microbiol.">
        <title>Proposal of Lactobacillus amylovorus subsp. animalis subsp. nov. and an emended description of Lactobacillus amylovorus.</title>
        <authorList>
            <person name="Yamane K."/>
            <person name="Tanizawa Y."/>
            <person name="Kobayashi H."/>
            <person name="Kamizono T."/>
            <person name="Kojima Y."/>
            <person name="Takagi H."/>
            <person name="Tohno M."/>
        </authorList>
    </citation>
    <scope>NUCLEOTIDE SEQUENCE [LARGE SCALE GENOMIC DNA]</scope>
    <source>
        <strain evidence="3 4">TKL145</strain>
    </source>
</reference>
<evidence type="ECO:0000313" key="4">
    <source>
        <dbReference type="Proteomes" id="UP001437574"/>
    </source>
</evidence>
<organism evidence="3 4">
    <name type="scientific">Lactobacillus amylovorus subsp. animalium</name>
    <dbReference type="NCBI Taxonomy" id="3378536"/>
    <lineage>
        <taxon>Bacteria</taxon>
        <taxon>Bacillati</taxon>
        <taxon>Bacillota</taxon>
        <taxon>Bacilli</taxon>
        <taxon>Lactobacillales</taxon>
        <taxon>Lactobacillaceae</taxon>
        <taxon>Lactobacillus</taxon>
    </lineage>
</organism>
<dbReference type="RefSeq" id="WP_353302359.1">
    <property type="nucleotide sequence ID" value="NZ_BAAAAK010000001.1"/>
</dbReference>
<feature type="domain" description="Terminase large subunit gp17-like C-terminal" evidence="2">
    <location>
        <begin position="333"/>
        <end position="477"/>
    </location>
</feature>
<protein>
    <submittedName>
        <fullName evidence="3">Phage terminase large subunit</fullName>
    </submittedName>
</protein>
<accession>A0ABC9VL99</accession>
<dbReference type="InterPro" id="IPR027417">
    <property type="entry name" value="P-loop_NTPase"/>
</dbReference>
<dbReference type="InterPro" id="IPR006517">
    <property type="entry name" value="Phage_terminase_lsu-like_C"/>
</dbReference>
<keyword evidence="1" id="KW-1188">Viral release from host cell</keyword>
<evidence type="ECO:0000256" key="1">
    <source>
        <dbReference type="ARBA" id="ARBA00022612"/>
    </source>
</evidence>
<evidence type="ECO:0000259" key="2">
    <source>
        <dbReference type="Pfam" id="PF17289"/>
    </source>
</evidence>
<dbReference type="AlphaFoldDB" id="A0ABC9VL99"/>
<dbReference type="EMBL" id="BAAAAK010000001">
    <property type="protein sequence ID" value="GAA0041732.1"/>
    <property type="molecule type" value="Genomic_DNA"/>
</dbReference>
<gene>
    <name evidence="3" type="primary">terL</name>
    <name evidence="3" type="ORF">LATKL145_01420</name>
</gene>
<dbReference type="NCBIfam" id="TIGR01630">
    <property type="entry name" value="psiM2_ORF9"/>
    <property type="match status" value="1"/>
</dbReference>
<sequence length="493" mass="56426">MTDTALLDEFKKLTVNELKDELAWRSYQKYFELVYPDMTMYPHTKYICSLLQKIADGEQHFYIISCPPQHGKSLTITKTFPSYYLMKHPEKHVMVAAYSQDLYSQFAESNRRLFSLWSQRVPDADHALRVGKNTAQQFNIVDHRGGFYATSILGGATGMSADLLIIDDPIKNAEEAGSPTIKDKIWNEWLLTFKPRLQKGGSVIVIMTRWQVDDLAGRLLQKSSFPWEEIKLPAISYDIPKGETDAIGRHNGEALCPQLHSLDELLGNKHDMGTHKFQALYQQSPTVEGGNIFKRDWVKYYVPDRETMIALGLTEKDATIRPWLNHMSETVQAWDATFKSGANDDFVAGQTWARYKTDMYLLPGWCHKRLSFTETLDAIRNMSRMYPQAKVKLVEDKANGPAIIDTLKQEISGIMPVSPGADSKEARASSVTPYWEAGQVYIPHPLWKPEVEDWIEEILNFPNATHDDNVDSMTYALRRLQKKQTAVIDRFLF</sequence>
<dbReference type="Gene3D" id="3.30.420.240">
    <property type="match status" value="1"/>
</dbReference>
<reference evidence="4" key="2">
    <citation type="submission" date="2024-01" db="EMBL/GenBank/DDBJ databases">
        <title>Draft genome sequence of Lactobacillus amylovorus strain TKL145.</title>
        <authorList>
            <person name="Tohno M."/>
            <person name="Tanizawa Y."/>
        </authorList>
    </citation>
    <scope>NUCLEOTIDE SEQUENCE [LARGE SCALE GENOMIC DNA]</scope>
    <source>
        <strain evidence="4">TKL145</strain>
    </source>
</reference>
<name>A0ABC9VL99_LACAM</name>
<proteinExistence type="predicted"/>
<dbReference type="Gene3D" id="3.40.50.300">
    <property type="entry name" value="P-loop containing nucleotide triphosphate hydrolases"/>
    <property type="match status" value="1"/>
</dbReference>
<dbReference type="Proteomes" id="UP001437574">
    <property type="component" value="Unassembled WGS sequence"/>
</dbReference>
<dbReference type="Pfam" id="PF17289">
    <property type="entry name" value="Terminase_6C"/>
    <property type="match status" value="1"/>
</dbReference>
<dbReference type="Pfam" id="PF03237">
    <property type="entry name" value="Terminase_6N"/>
    <property type="match status" value="1"/>
</dbReference>